<dbReference type="AlphaFoldDB" id="A0A9N9NKA9"/>
<keyword evidence="3" id="KW-1185">Reference proteome</keyword>
<evidence type="ECO:0000313" key="2">
    <source>
        <dbReference type="EMBL" id="CAG8741540.1"/>
    </source>
</evidence>
<dbReference type="EMBL" id="CAJVPQ010015082">
    <property type="protein sequence ID" value="CAG8741540.1"/>
    <property type="molecule type" value="Genomic_DNA"/>
</dbReference>
<feature type="compositionally biased region" description="Basic and acidic residues" evidence="1">
    <location>
        <begin position="106"/>
        <end position="135"/>
    </location>
</feature>
<sequence length="375" mass="43172">MAKRRKSSSSITYKPKSSTKEYNLVFQKSINKRNYDFSFEKSNDNSDIQTGVDEKILASILARVTALENENKALKAKTKKEVLVSRSEIETIKMLKSNYNKRKGKIHQDSSLERSSSEQESDDARDCESNTIDKDHDNSSVALPILNCLENQANLLIEHYTPVGIQYKNLDKNIRAGIIRKFKKANPHFSNCIRENARRWDKKSPVNGEKRERMNQSTVKGEKYGRTNQLIVNDEKCGRSNQLIINDEKCGRSNQLIVNDEKRERKCAQKKITFTNHYSESYKDSYDNVDDELDKISKDHTHYSLSNPIPIYYHNKLRKSESEDHNLSLPDSDDKESKPLKKICISDFDKLTSQRTTGSCKAKSSKRSLKQTLVS</sequence>
<evidence type="ECO:0000313" key="3">
    <source>
        <dbReference type="Proteomes" id="UP000789570"/>
    </source>
</evidence>
<name>A0A9N9NKA9_9GLOM</name>
<accession>A0A9N9NKA9</accession>
<feature type="region of interest" description="Disordered" evidence="1">
    <location>
        <begin position="102"/>
        <end position="135"/>
    </location>
</feature>
<comment type="caution">
    <text evidence="2">The sequence shown here is derived from an EMBL/GenBank/DDBJ whole genome shotgun (WGS) entry which is preliminary data.</text>
</comment>
<reference evidence="2" key="1">
    <citation type="submission" date="2021-06" db="EMBL/GenBank/DDBJ databases">
        <authorList>
            <person name="Kallberg Y."/>
            <person name="Tangrot J."/>
            <person name="Rosling A."/>
        </authorList>
    </citation>
    <scope>NUCLEOTIDE SEQUENCE</scope>
    <source>
        <strain evidence="2">UK204</strain>
    </source>
</reference>
<evidence type="ECO:0000256" key="1">
    <source>
        <dbReference type="SAM" id="MobiDB-lite"/>
    </source>
</evidence>
<dbReference type="Proteomes" id="UP000789570">
    <property type="component" value="Unassembled WGS sequence"/>
</dbReference>
<feature type="region of interest" description="Disordered" evidence="1">
    <location>
        <begin position="353"/>
        <end position="375"/>
    </location>
</feature>
<organism evidence="2 3">
    <name type="scientific">Funneliformis caledonium</name>
    <dbReference type="NCBI Taxonomy" id="1117310"/>
    <lineage>
        <taxon>Eukaryota</taxon>
        <taxon>Fungi</taxon>
        <taxon>Fungi incertae sedis</taxon>
        <taxon>Mucoromycota</taxon>
        <taxon>Glomeromycotina</taxon>
        <taxon>Glomeromycetes</taxon>
        <taxon>Glomerales</taxon>
        <taxon>Glomeraceae</taxon>
        <taxon>Funneliformis</taxon>
    </lineage>
</organism>
<protein>
    <submittedName>
        <fullName evidence="2">1943_t:CDS:1</fullName>
    </submittedName>
</protein>
<gene>
    <name evidence="2" type="ORF">FCALED_LOCUS15652</name>
</gene>
<feature type="region of interest" description="Disordered" evidence="1">
    <location>
        <begin position="200"/>
        <end position="219"/>
    </location>
</feature>
<proteinExistence type="predicted"/>
<feature type="non-terminal residue" evidence="2">
    <location>
        <position position="375"/>
    </location>
</feature>